<proteinExistence type="predicted"/>
<dbReference type="Gene3D" id="3.40.50.850">
    <property type="entry name" value="Isochorismatase-like"/>
    <property type="match status" value="1"/>
</dbReference>
<evidence type="ECO:0000256" key="1">
    <source>
        <dbReference type="ARBA" id="ARBA00022801"/>
    </source>
</evidence>
<accession>A0A9E7C746</accession>
<dbReference type="Pfam" id="PF00857">
    <property type="entry name" value="Isochorismatase"/>
    <property type="match status" value="1"/>
</dbReference>
<organism evidence="3 4">
    <name type="scientific">Capillimicrobium parvum</name>
    <dbReference type="NCBI Taxonomy" id="2884022"/>
    <lineage>
        <taxon>Bacteria</taxon>
        <taxon>Bacillati</taxon>
        <taxon>Actinomycetota</taxon>
        <taxon>Thermoleophilia</taxon>
        <taxon>Solirubrobacterales</taxon>
        <taxon>Capillimicrobiaceae</taxon>
        <taxon>Capillimicrobium</taxon>
    </lineage>
</organism>
<evidence type="ECO:0000313" key="3">
    <source>
        <dbReference type="EMBL" id="UGS39118.1"/>
    </source>
</evidence>
<dbReference type="AlphaFoldDB" id="A0A9E7C746"/>
<evidence type="ECO:0000259" key="2">
    <source>
        <dbReference type="Pfam" id="PF00857"/>
    </source>
</evidence>
<name>A0A9E7C746_9ACTN</name>
<dbReference type="CDD" id="cd00431">
    <property type="entry name" value="cysteine_hydrolases"/>
    <property type="match status" value="1"/>
</dbReference>
<dbReference type="SUPFAM" id="SSF52499">
    <property type="entry name" value="Isochorismatase-like hydrolases"/>
    <property type="match status" value="1"/>
</dbReference>
<dbReference type="EC" id="3.5.1.110" evidence="3"/>
<protein>
    <submittedName>
        <fullName evidence="3">Peroxyureidoacrylate/ureidoacrylate amidohydrolase RutB</fullName>
        <ecNumber evidence="3">3.5.1.110</ecNumber>
    </submittedName>
</protein>
<feature type="domain" description="Isochorismatase-like" evidence="2">
    <location>
        <begin position="63"/>
        <end position="216"/>
    </location>
</feature>
<dbReference type="InterPro" id="IPR036380">
    <property type="entry name" value="Isochorismatase-like_sf"/>
</dbReference>
<dbReference type="GO" id="GO:0016787">
    <property type="term" value="F:hydrolase activity"/>
    <property type="evidence" value="ECO:0007669"/>
    <property type="project" value="UniProtKB-KW"/>
</dbReference>
<reference evidence="3" key="1">
    <citation type="journal article" date="2022" name="Int. J. Syst. Evol. Microbiol.">
        <title>Pseudomonas aegrilactucae sp. nov. and Pseudomonas morbosilactucae sp. nov., pathogens causing bacterial rot of lettuce in Japan.</title>
        <authorList>
            <person name="Sawada H."/>
            <person name="Fujikawa T."/>
            <person name="Satou M."/>
        </authorList>
    </citation>
    <scope>NUCLEOTIDE SEQUENCE</scope>
    <source>
        <strain evidence="3">0166_1</strain>
    </source>
</reference>
<dbReference type="InterPro" id="IPR050272">
    <property type="entry name" value="Isochorismatase-like_hydrls"/>
</dbReference>
<keyword evidence="4" id="KW-1185">Reference proteome</keyword>
<gene>
    <name evidence="3" type="primary">rutB_2</name>
    <name evidence="3" type="ORF">DSM104329_05550</name>
</gene>
<evidence type="ECO:0000313" key="4">
    <source>
        <dbReference type="Proteomes" id="UP001162834"/>
    </source>
</evidence>
<dbReference type="KEGG" id="sbae:DSM104329_05550"/>
<dbReference type="Proteomes" id="UP001162834">
    <property type="component" value="Chromosome"/>
</dbReference>
<dbReference type="PANTHER" id="PTHR43540">
    <property type="entry name" value="PEROXYUREIDOACRYLATE/UREIDOACRYLATE AMIDOHYDROLASE-RELATED"/>
    <property type="match status" value="1"/>
</dbReference>
<sequence>MRSPDDYVSRYTRDVSLDPRTTCLVVVDLMYATGHPDYGLGRLLREQGRFEEARYRFERIQQLVVPNTLRLLEWARANDMRRVFLTYGSEVEDYSDLGPQMLGICKNTRNRKGLREHELLDELAPQPTERVINKITPSAFTSSPIELIMRTYGVEDLVFTGVSTNMCVEGTMRDAADRGFGCVLVDDASGADAPEYHEAACVVLQRLYGHVMQTDDVLARLEGALAPTG</sequence>
<dbReference type="EMBL" id="CP087164">
    <property type="protein sequence ID" value="UGS39118.1"/>
    <property type="molecule type" value="Genomic_DNA"/>
</dbReference>
<dbReference type="RefSeq" id="WP_259313125.1">
    <property type="nucleotide sequence ID" value="NZ_CP087164.1"/>
</dbReference>
<dbReference type="InterPro" id="IPR000868">
    <property type="entry name" value="Isochorismatase-like_dom"/>
</dbReference>
<keyword evidence="1 3" id="KW-0378">Hydrolase</keyword>